<keyword evidence="3" id="KW-0805">Transcription regulation</keyword>
<dbReference type="GeneID" id="72005024"/>
<sequence length="176" mass="19465">MDWYRMNSEYELVVRQEPKQARMCGVGADRRPIDPPPIVQLRVLDPSQRRPGGDSRPSSPGEWLSFVVIVLSSLSSLSGHCCTNAPGAPYPSATYPCTSIGEDINCLCHVLLSYNPTFRDPYVQGASRTRPPPESLAVEPSVRDRTTRTCPARFIPRTSFSFAVASHVRYRTPGLG</sequence>
<comment type="caution">
    <text evidence="8">The sequence shown here is derived from an EMBL/GenBank/DDBJ whole genome shotgun (WGS) entry which is preliminary data.</text>
</comment>
<evidence type="ECO:0000256" key="1">
    <source>
        <dbReference type="ARBA" id="ARBA00004123"/>
    </source>
</evidence>
<dbReference type="Proteomes" id="UP000814176">
    <property type="component" value="Unassembled WGS sequence"/>
</dbReference>
<dbReference type="InterPro" id="IPR038491">
    <property type="entry name" value="Velvet_dom_sf"/>
</dbReference>
<name>A0ABQ8KC41_9APHY</name>
<gene>
    <name evidence="8" type="ORF">C8Q71DRAFT_769572</name>
</gene>
<evidence type="ECO:0000313" key="8">
    <source>
        <dbReference type="EMBL" id="KAH9834551.1"/>
    </source>
</evidence>
<evidence type="ECO:0000256" key="3">
    <source>
        <dbReference type="ARBA" id="ARBA00023015"/>
    </source>
</evidence>
<accession>A0ABQ8KC41</accession>
<feature type="domain" description="Velvet" evidence="7">
    <location>
        <begin position="5"/>
        <end position="176"/>
    </location>
</feature>
<dbReference type="RefSeq" id="XP_047777082.1">
    <property type="nucleotide sequence ID" value="XM_047924292.1"/>
</dbReference>
<dbReference type="EMBL" id="JADCUA010000015">
    <property type="protein sequence ID" value="KAH9834551.1"/>
    <property type="molecule type" value="Genomic_DNA"/>
</dbReference>
<keyword evidence="5" id="KW-0539">Nucleus</keyword>
<proteinExistence type="predicted"/>
<evidence type="ECO:0000256" key="6">
    <source>
        <dbReference type="SAM" id="MobiDB-lite"/>
    </source>
</evidence>
<keyword evidence="2" id="KW-0749">Sporulation</keyword>
<evidence type="ECO:0000256" key="4">
    <source>
        <dbReference type="ARBA" id="ARBA00023163"/>
    </source>
</evidence>
<dbReference type="PROSITE" id="PS51821">
    <property type="entry name" value="VELVET"/>
    <property type="match status" value="1"/>
</dbReference>
<evidence type="ECO:0000259" key="7">
    <source>
        <dbReference type="PROSITE" id="PS51821"/>
    </source>
</evidence>
<keyword evidence="9" id="KW-1185">Reference proteome</keyword>
<dbReference type="InterPro" id="IPR021740">
    <property type="entry name" value="Velvet"/>
</dbReference>
<dbReference type="Gene3D" id="2.60.40.3960">
    <property type="entry name" value="Velvet domain"/>
    <property type="match status" value="1"/>
</dbReference>
<feature type="region of interest" description="Disordered" evidence="6">
    <location>
        <begin position="123"/>
        <end position="144"/>
    </location>
</feature>
<dbReference type="PANTHER" id="PTHR33572">
    <property type="entry name" value="SPORE DEVELOPMENT REGULATOR VOSA"/>
    <property type="match status" value="1"/>
</dbReference>
<dbReference type="PANTHER" id="PTHR33572:SF18">
    <property type="entry name" value="SPORE DEVELOPMENT REGULATOR VOSA"/>
    <property type="match status" value="1"/>
</dbReference>
<protein>
    <recommendedName>
        <fullName evidence="7">Velvet domain-containing protein</fullName>
    </recommendedName>
</protein>
<comment type="subcellular location">
    <subcellularLocation>
        <location evidence="1">Nucleus</location>
    </subcellularLocation>
</comment>
<evidence type="ECO:0000256" key="2">
    <source>
        <dbReference type="ARBA" id="ARBA00022969"/>
    </source>
</evidence>
<reference evidence="8 9" key="1">
    <citation type="journal article" date="2021" name="Environ. Microbiol.">
        <title>Gene family expansions and transcriptome signatures uncover fungal adaptations to wood decay.</title>
        <authorList>
            <person name="Hage H."/>
            <person name="Miyauchi S."/>
            <person name="Viragh M."/>
            <person name="Drula E."/>
            <person name="Min B."/>
            <person name="Chaduli D."/>
            <person name="Navarro D."/>
            <person name="Favel A."/>
            <person name="Norest M."/>
            <person name="Lesage-Meessen L."/>
            <person name="Balint B."/>
            <person name="Merenyi Z."/>
            <person name="de Eugenio L."/>
            <person name="Morin E."/>
            <person name="Martinez A.T."/>
            <person name="Baldrian P."/>
            <person name="Stursova M."/>
            <person name="Martinez M.J."/>
            <person name="Novotny C."/>
            <person name="Magnuson J.K."/>
            <person name="Spatafora J.W."/>
            <person name="Maurice S."/>
            <person name="Pangilinan J."/>
            <person name="Andreopoulos W."/>
            <person name="LaButti K."/>
            <person name="Hundley H."/>
            <person name="Na H."/>
            <person name="Kuo A."/>
            <person name="Barry K."/>
            <person name="Lipzen A."/>
            <person name="Henrissat B."/>
            <person name="Riley R."/>
            <person name="Ahrendt S."/>
            <person name="Nagy L.G."/>
            <person name="Grigoriev I.V."/>
            <person name="Martin F."/>
            <person name="Rosso M.N."/>
        </authorList>
    </citation>
    <scope>NUCLEOTIDE SEQUENCE [LARGE SCALE GENOMIC DNA]</scope>
    <source>
        <strain evidence="8 9">CIRM-BRFM 1785</strain>
    </source>
</reference>
<evidence type="ECO:0000313" key="9">
    <source>
        <dbReference type="Proteomes" id="UP000814176"/>
    </source>
</evidence>
<organism evidence="8 9">
    <name type="scientific">Rhodofomes roseus</name>
    <dbReference type="NCBI Taxonomy" id="34475"/>
    <lineage>
        <taxon>Eukaryota</taxon>
        <taxon>Fungi</taxon>
        <taxon>Dikarya</taxon>
        <taxon>Basidiomycota</taxon>
        <taxon>Agaricomycotina</taxon>
        <taxon>Agaricomycetes</taxon>
        <taxon>Polyporales</taxon>
        <taxon>Rhodofomes</taxon>
    </lineage>
</organism>
<dbReference type="InterPro" id="IPR037525">
    <property type="entry name" value="Velvet_dom"/>
</dbReference>
<keyword evidence="4" id="KW-0804">Transcription</keyword>
<dbReference type="Pfam" id="PF11754">
    <property type="entry name" value="Velvet"/>
    <property type="match status" value="1"/>
</dbReference>
<evidence type="ECO:0000256" key="5">
    <source>
        <dbReference type="ARBA" id="ARBA00023242"/>
    </source>
</evidence>